<evidence type="ECO:0000313" key="2">
    <source>
        <dbReference type="Proteomes" id="UP000464053"/>
    </source>
</evidence>
<protein>
    <submittedName>
        <fullName evidence="1">Alternative ribosome-rescue factor A</fullName>
    </submittedName>
</protein>
<evidence type="ECO:0000313" key="1">
    <source>
        <dbReference type="EMBL" id="QHM73591.1"/>
    </source>
</evidence>
<organism evidence="1 2">
    <name type="scientific">Mixta intestinalis</name>
    <dbReference type="NCBI Taxonomy" id="1615494"/>
    <lineage>
        <taxon>Bacteria</taxon>
        <taxon>Pseudomonadati</taxon>
        <taxon>Pseudomonadota</taxon>
        <taxon>Gammaproteobacteria</taxon>
        <taxon>Enterobacterales</taxon>
        <taxon>Erwiniaceae</taxon>
        <taxon>Mixta</taxon>
    </lineage>
</organism>
<dbReference type="RefSeq" id="WP_160623194.1">
    <property type="nucleotide sequence ID" value="NZ_CP028271.1"/>
</dbReference>
<accession>A0A6P1Q577</accession>
<dbReference type="Proteomes" id="UP000464053">
    <property type="component" value="Chromosome"/>
</dbReference>
<gene>
    <name evidence="1" type="primary">arfA</name>
    <name evidence="1" type="ORF">C7M51_03938</name>
</gene>
<name>A0A6P1Q577_9GAMM</name>
<dbReference type="AlphaFoldDB" id="A0A6P1Q577"/>
<proteinExistence type="predicted"/>
<dbReference type="InterPro" id="IPR005589">
    <property type="entry name" value="ArfA"/>
</dbReference>
<dbReference type="GO" id="GO:0072344">
    <property type="term" value="P:rescue of stalled ribosome"/>
    <property type="evidence" value="ECO:0007669"/>
    <property type="project" value="InterPro"/>
</dbReference>
<dbReference type="Pfam" id="PF03889">
    <property type="entry name" value="ArfA"/>
    <property type="match status" value="1"/>
</dbReference>
<reference evidence="1 2" key="1">
    <citation type="submission" date="2018-03" db="EMBL/GenBank/DDBJ databases">
        <title>Pantoea intestinalis SRCM103226 isolated form the mealworm.</title>
        <authorList>
            <person name="Jeong D.-Y."/>
            <person name="Kim J.W."/>
        </authorList>
    </citation>
    <scope>NUCLEOTIDE SEQUENCE [LARGE SCALE GENOMIC DNA]</scope>
    <source>
        <strain evidence="1 2">SRCM103226</strain>
    </source>
</reference>
<keyword evidence="2" id="KW-1185">Reference proteome</keyword>
<dbReference type="OrthoDB" id="8603552at2"/>
<dbReference type="EMBL" id="CP028271">
    <property type="protein sequence ID" value="QHM73591.1"/>
    <property type="molecule type" value="Genomic_DNA"/>
</dbReference>
<dbReference type="KEGG" id="mint:C7M51_03938"/>
<sequence length="84" mass="9302">MSGYQHKKGKIKDNALEALLHDPLFKTRVETNVKGKGSYRRKDKHCKKAGWEASGKADFTTGFLLNSEAIKKMSKSVTLFATAG</sequence>